<dbReference type="PROSITE" id="PS01137">
    <property type="entry name" value="TATD_1"/>
    <property type="match status" value="1"/>
</dbReference>
<dbReference type="GO" id="GO:0046872">
    <property type="term" value="F:metal ion binding"/>
    <property type="evidence" value="ECO:0007669"/>
    <property type="project" value="UniProtKB-KW"/>
</dbReference>
<feature type="binding site" evidence="3">
    <location>
        <position position="6"/>
    </location>
    <ligand>
        <name>a divalent metal cation</name>
        <dbReference type="ChEBI" id="CHEBI:60240"/>
        <label>1</label>
    </ligand>
</feature>
<dbReference type="SUPFAM" id="SSF51556">
    <property type="entry name" value="Metallo-dependent hydrolases"/>
    <property type="match status" value="1"/>
</dbReference>
<dbReference type="InterPro" id="IPR018228">
    <property type="entry name" value="DNase_TatD-rel_CS"/>
</dbReference>
<dbReference type="NCBIfam" id="TIGR00010">
    <property type="entry name" value="YchF/TatD family DNA exonuclease"/>
    <property type="match status" value="1"/>
</dbReference>
<feature type="binding site" evidence="3">
    <location>
        <position position="203"/>
    </location>
    <ligand>
        <name>a divalent metal cation</name>
        <dbReference type="ChEBI" id="CHEBI:60240"/>
        <label>1</label>
    </ligand>
</feature>
<feature type="binding site" evidence="3">
    <location>
        <position position="8"/>
    </location>
    <ligand>
        <name>a divalent metal cation</name>
        <dbReference type="ChEBI" id="CHEBI:60240"/>
        <label>1</label>
    </ligand>
</feature>
<dbReference type="EMBL" id="CP001720">
    <property type="protein sequence ID" value="ACV61070.1"/>
    <property type="molecule type" value="Genomic_DNA"/>
</dbReference>
<organism evidence="4 5">
    <name type="scientific">Desulfofarcimen acetoxidans (strain ATCC 49208 / DSM 771 / KCTC 5769 / VKM B-1644 / 5575)</name>
    <name type="common">Desulfotomaculum acetoxidans</name>
    <dbReference type="NCBI Taxonomy" id="485916"/>
    <lineage>
        <taxon>Bacteria</taxon>
        <taxon>Bacillati</taxon>
        <taxon>Bacillota</taxon>
        <taxon>Clostridia</taxon>
        <taxon>Eubacteriales</taxon>
        <taxon>Peptococcaceae</taxon>
        <taxon>Desulfofarcimen</taxon>
    </lineage>
</organism>
<dbReference type="PANTHER" id="PTHR46124:SF2">
    <property type="entry name" value="D-AMINOACYL-TRNA DEACYLASE"/>
    <property type="match status" value="1"/>
</dbReference>
<dbReference type="STRING" id="485916.Dtox_0107"/>
<dbReference type="eggNOG" id="COG0084">
    <property type="taxonomic scope" value="Bacteria"/>
</dbReference>
<dbReference type="Proteomes" id="UP000002217">
    <property type="component" value="Chromosome"/>
</dbReference>
<evidence type="ECO:0000313" key="4">
    <source>
        <dbReference type="EMBL" id="ACV61070.1"/>
    </source>
</evidence>
<dbReference type="KEGG" id="dae:Dtox_0107"/>
<dbReference type="PIRSF" id="PIRSF005902">
    <property type="entry name" value="DNase_TatD"/>
    <property type="match status" value="1"/>
</dbReference>
<feature type="binding site" evidence="3">
    <location>
        <position position="128"/>
    </location>
    <ligand>
        <name>a divalent metal cation</name>
        <dbReference type="ChEBI" id="CHEBI:60240"/>
        <label>2</label>
    </ligand>
</feature>
<dbReference type="OrthoDB" id="9810005at2"/>
<keyword evidence="5" id="KW-1185">Reference proteome</keyword>
<reference evidence="4 5" key="1">
    <citation type="journal article" date="2009" name="Stand. Genomic Sci.">
        <title>Complete genome sequence of Desulfotomaculum acetoxidans type strain (5575).</title>
        <authorList>
            <person name="Spring S."/>
            <person name="Lapidus A."/>
            <person name="Schroder M."/>
            <person name="Gleim D."/>
            <person name="Sims D."/>
            <person name="Meincke L."/>
            <person name="Glavina Del Rio T."/>
            <person name="Tice H."/>
            <person name="Copeland A."/>
            <person name="Cheng J.F."/>
            <person name="Lucas S."/>
            <person name="Chen F."/>
            <person name="Nolan M."/>
            <person name="Bruce D."/>
            <person name="Goodwin L."/>
            <person name="Pitluck S."/>
            <person name="Ivanova N."/>
            <person name="Mavromatis K."/>
            <person name="Mikhailova N."/>
            <person name="Pati A."/>
            <person name="Chen A."/>
            <person name="Palaniappan K."/>
            <person name="Land M."/>
            <person name="Hauser L."/>
            <person name="Chang Y.J."/>
            <person name="Jeffries C.D."/>
            <person name="Chain P."/>
            <person name="Saunders E."/>
            <person name="Brettin T."/>
            <person name="Detter J.C."/>
            <person name="Goker M."/>
            <person name="Bristow J."/>
            <person name="Eisen J.A."/>
            <person name="Markowitz V."/>
            <person name="Hugenholtz P."/>
            <person name="Kyrpides N.C."/>
            <person name="Klenk H.P."/>
            <person name="Han C."/>
        </authorList>
    </citation>
    <scope>NUCLEOTIDE SEQUENCE [LARGE SCALE GENOMIC DNA]</scope>
    <source>
        <strain evidence="5">ATCC 49208 / DSM 771 / VKM B-1644</strain>
    </source>
</reference>
<proteinExistence type="predicted"/>
<evidence type="ECO:0000256" key="2">
    <source>
        <dbReference type="ARBA" id="ARBA00022801"/>
    </source>
</evidence>
<dbReference type="FunFam" id="3.20.20.140:FF:000005">
    <property type="entry name" value="TatD family hydrolase"/>
    <property type="match status" value="1"/>
</dbReference>
<dbReference type="GO" id="GO:0016788">
    <property type="term" value="F:hydrolase activity, acting on ester bonds"/>
    <property type="evidence" value="ECO:0007669"/>
    <property type="project" value="InterPro"/>
</dbReference>
<dbReference type="GO" id="GO:0005829">
    <property type="term" value="C:cytosol"/>
    <property type="evidence" value="ECO:0007669"/>
    <property type="project" value="TreeGrafter"/>
</dbReference>
<keyword evidence="2 4" id="KW-0378">Hydrolase</keyword>
<feature type="binding site" evidence="3">
    <location>
        <position position="153"/>
    </location>
    <ligand>
        <name>a divalent metal cation</name>
        <dbReference type="ChEBI" id="CHEBI:60240"/>
        <label>2</label>
    </ligand>
</feature>
<dbReference type="HOGENOM" id="CLU_031506_4_0_9"/>
<dbReference type="InterPro" id="IPR001130">
    <property type="entry name" value="TatD-like"/>
</dbReference>
<dbReference type="CDD" id="cd01310">
    <property type="entry name" value="TatD_DNAse"/>
    <property type="match status" value="1"/>
</dbReference>
<evidence type="ECO:0000256" key="1">
    <source>
        <dbReference type="ARBA" id="ARBA00022723"/>
    </source>
</evidence>
<feature type="binding site" evidence="3">
    <location>
        <position position="92"/>
    </location>
    <ligand>
        <name>a divalent metal cation</name>
        <dbReference type="ChEBI" id="CHEBI:60240"/>
        <label>1</label>
    </ligand>
</feature>
<accession>C8W2R4</accession>
<gene>
    <name evidence="4" type="ordered locus">Dtox_0107</name>
</gene>
<dbReference type="Pfam" id="PF01026">
    <property type="entry name" value="TatD_DNase"/>
    <property type="match status" value="1"/>
</dbReference>
<keyword evidence="1 3" id="KW-0479">Metal-binding</keyword>
<dbReference type="InterPro" id="IPR015991">
    <property type="entry name" value="TatD/YcfH-like"/>
</dbReference>
<dbReference type="AlphaFoldDB" id="C8W2R4"/>
<evidence type="ECO:0000256" key="3">
    <source>
        <dbReference type="PIRSR" id="PIRSR005902-1"/>
    </source>
</evidence>
<dbReference type="RefSeq" id="WP_012813522.1">
    <property type="nucleotide sequence ID" value="NC_013216.1"/>
</dbReference>
<dbReference type="PANTHER" id="PTHR46124">
    <property type="entry name" value="D-AMINOACYL-TRNA DEACYLASE"/>
    <property type="match status" value="1"/>
</dbReference>
<name>C8W2R4_DESAS</name>
<dbReference type="Gene3D" id="3.20.20.140">
    <property type="entry name" value="Metal-dependent hydrolases"/>
    <property type="match status" value="1"/>
</dbReference>
<sequence length="256" mass="28228">MLIDTHAHLDHQKFEQDRDEVIARAGTAGVVKIINAAGDIESSLAGIELARQHSGIYAAVGIHPHDAKDAPEDYLDQLFELAHREKVVAIGEIGLDYYYDFSPRQIQQQIFRAQLELCKKVNLPVIIHNRDAHKDVLDMLQEVGIGPAGGVMHCFSGSWEVAQQCIKLGLNISFAGPVTFQNAGKLKDVAARVPMDKILAETDCPYLTPHPHRGKRNEPAHVGLVVQQIAELKGLSYEEAAAIIYNNAIKLFALED</sequence>
<evidence type="ECO:0000313" key="5">
    <source>
        <dbReference type="Proteomes" id="UP000002217"/>
    </source>
</evidence>
<protein>
    <submittedName>
        <fullName evidence="4">Hydrolase, TatD family</fullName>
    </submittedName>
</protein>
<dbReference type="InterPro" id="IPR032466">
    <property type="entry name" value="Metal_Hydrolase"/>
</dbReference>
<dbReference type="GO" id="GO:0004536">
    <property type="term" value="F:DNA nuclease activity"/>
    <property type="evidence" value="ECO:0007669"/>
    <property type="project" value="InterPro"/>
</dbReference>